<proteinExistence type="predicted"/>
<protein>
    <recommendedName>
        <fullName evidence="2">BZIP domain-containing protein</fullName>
    </recommendedName>
</protein>
<dbReference type="PANTHER" id="PTHR38116">
    <property type="entry name" value="CHROMOSOME 7, WHOLE GENOME SHOTGUN SEQUENCE"/>
    <property type="match status" value="1"/>
</dbReference>
<dbReference type="PROSITE" id="PS00036">
    <property type="entry name" value="BZIP_BASIC"/>
    <property type="match status" value="1"/>
</dbReference>
<dbReference type="AlphaFoldDB" id="A0A286UMP8"/>
<dbReference type="PANTHER" id="PTHR38116:SF9">
    <property type="entry name" value="BZIP DOMAIN-CONTAINING PROTEIN"/>
    <property type="match status" value="1"/>
</dbReference>
<feature type="region of interest" description="Disordered" evidence="1">
    <location>
        <begin position="286"/>
        <end position="311"/>
    </location>
</feature>
<evidence type="ECO:0000313" key="3">
    <source>
        <dbReference type="EMBL" id="PAV20725.1"/>
    </source>
</evidence>
<dbReference type="InterPro" id="IPR004827">
    <property type="entry name" value="bZIP"/>
</dbReference>
<dbReference type="SMART" id="SM00338">
    <property type="entry name" value="BRLZ"/>
    <property type="match status" value="1"/>
</dbReference>
<keyword evidence="4" id="KW-1185">Reference proteome</keyword>
<organism evidence="3 4">
    <name type="scientific">Pyrrhoderma noxium</name>
    <dbReference type="NCBI Taxonomy" id="2282107"/>
    <lineage>
        <taxon>Eukaryota</taxon>
        <taxon>Fungi</taxon>
        <taxon>Dikarya</taxon>
        <taxon>Basidiomycota</taxon>
        <taxon>Agaricomycotina</taxon>
        <taxon>Agaricomycetes</taxon>
        <taxon>Hymenochaetales</taxon>
        <taxon>Hymenochaetaceae</taxon>
        <taxon>Pyrrhoderma</taxon>
    </lineage>
</organism>
<dbReference type="SUPFAM" id="SSF57959">
    <property type="entry name" value="Leucine zipper domain"/>
    <property type="match status" value="1"/>
</dbReference>
<feature type="domain" description="BZIP" evidence="2">
    <location>
        <begin position="47"/>
        <end position="104"/>
    </location>
</feature>
<reference evidence="3 4" key="1">
    <citation type="journal article" date="2017" name="Mol. Ecol.">
        <title>Comparative and population genomic landscape of Phellinus noxius: A hypervariable fungus causing root rot in trees.</title>
        <authorList>
            <person name="Chung C.L."/>
            <person name="Lee T.J."/>
            <person name="Akiba M."/>
            <person name="Lee H.H."/>
            <person name="Kuo T.H."/>
            <person name="Liu D."/>
            <person name="Ke H.M."/>
            <person name="Yokoi T."/>
            <person name="Roa M.B."/>
            <person name="Lu M.J."/>
            <person name="Chang Y.Y."/>
            <person name="Ann P.J."/>
            <person name="Tsai J.N."/>
            <person name="Chen C.Y."/>
            <person name="Tzean S.S."/>
            <person name="Ota Y."/>
            <person name="Hattori T."/>
            <person name="Sahashi N."/>
            <person name="Liou R.F."/>
            <person name="Kikuchi T."/>
            <person name="Tsai I.J."/>
        </authorList>
    </citation>
    <scope>NUCLEOTIDE SEQUENCE [LARGE SCALE GENOMIC DNA]</scope>
    <source>
        <strain evidence="3 4">FFPRI411160</strain>
    </source>
</reference>
<sequence>MPDDIDLDSRSLSQELHEDSDEHDGKDSSAAPGKPGRKKNPNSAAARRDQNRIAQREFRLRKQQRIRDLEARVEILSGSKDETFTELRNVVRDLMQENQTLRNLIRSLGTYIGDGMGGILPSLGFDRPQEFMDFINRAETDTAFEGFQRRKKAAQAARAAAAASGAGLNINVSKKHSLDEDDISRKRSKTLDEHLGINGSGSSKDTLDNSRFPPLLVPISPASNSNGNFYTAGNASSAMYMAGPTSTSYTSTPPSMNSGSEFPSSFAQSMGVSPAMGSPAFLSSIASASAAPPPTPPSSNTGGVDKDDITDDPKLQEATKLIHYHLDNYKRNNAYCLPQSLRPTLVQRTVPHESVIDGIPHPELRDKMILLRGTFDLVDALHDYVRSLTLHGDDVLAHTNWEIGESWLRRYGFLVDQSVLNICNRWRRERA</sequence>
<dbReference type="Pfam" id="PF11905">
    <property type="entry name" value="DUF3425"/>
    <property type="match status" value="1"/>
</dbReference>
<dbReference type="GO" id="GO:0003700">
    <property type="term" value="F:DNA-binding transcription factor activity"/>
    <property type="evidence" value="ECO:0007669"/>
    <property type="project" value="InterPro"/>
</dbReference>
<feature type="region of interest" description="Disordered" evidence="1">
    <location>
        <begin position="1"/>
        <end position="53"/>
    </location>
</feature>
<dbReference type="Proteomes" id="UP000217199">
    <property type="component" value="Unassembled WGS sequence"/>
</dbReference>
<dbReference type="OrthoDB" id="2245989at2759"/>
<name>A0A286UMP8_9AGAM</name>
<evidence type="ECO:0000256" key="1">
    <source>
        <dbReference type="SAM" id="MobiDB-lite"/>
    </source>
</evidence>
<dbReference type="CDD" id="cd14688">
    <property type="entry name" value="bZIP_YAP"/>
    <property type="match status" value="1"/>
</dbReference>
<dbReference type="EMBL" id="NBII01000003">
    <property type="protein sequence ID" value="PAV20725.1"/>
    <property type="molecule type" value="Genomic_DNA"/>
</dbReference>
<dbReference type="PROSITE" id="PS50217">
    <property type="entry name" value="BZIP"/>
    <property type="match status" value="1"/>
</dbReference>
<dbReference type="InterPro" id="IPR046347">
    <property type="entry name" value="bZIP_sf"/>
</dbReference>
<dbReference type="Gene3D" id="1.20.5.170">
    <property type="match status" value="1"/>
</dbReference>
<dbReference type="STRING" id="2282107.A0A286UMP8"/>
<accession>A0A286UMP8</accession>
<evidence type="ECO:0000259" key="2">
    <source>
        <dbReference type="PROSITE" id="PS50217"/>
    </source>
</evidence>
<comment type="caution">
    <text evidence="3">The sequence shown here is derived from an EMBL/GenBank/DDBJ whole genome shotgun (WGS) entry which is preliminary data.</text>
</comment>
<dbReference type="InterPro" id="IPR021833">
    <property type="entry name" value="DUF3425"/>
</dbReference>
<evidence type="ECO:0000313" key="4">
    <source>
        <dbReference type="Proteomes" id="UP000217199"/>
    </source>
</evidence>
<dbReference type="Pfam" id="PF00170">
    <property type="entry name" value="bZIP_1"/>
    <property type="match status" value="1"/>
</dbReference>
<gene>
    <name evidence="3" type="ORF">PNOK_0335200</name>
</gene>
<dbReference type="InParanoid" id="A0A286UMP8"/>